<keyword evidence="3 10" id="KW-0028">Amino-acid biosynthesis</keyword>
<proteinExistence type="inferred from homology"/>
<feature type="active site" description="Nucleophile" evidence="10 11">
    <location>
        <position position="79"/>
    </location>
</feature>
<dbReference type="HAMAP" id="MF_00278">
    <property type="entry name" value="HisH"/>
    <property type="match status" value="1"/>
</dbReference>
<feature type="domain" description="Glutamine amidotransferase" evidence="12">
    <location>
        <begin position="4"/>
        <end position="199"/>
    </location>
</feature>
<dbReference type="RefSeq" id="WP_071862227.1">
    <property type="nucleotide sequence ID" value="NZ_JBHLVS010000001.1"/>
</dbReference>
<reference evidence="13 14" key="1">
    <citation type="submission" date="2014-12" db="EMBL/GenBank/DDBJ databases">
        <title>Draft genome sequences of 29 type strains of Enterococci.</title>
        <authorList>
            <person name="Zhong Z."/>
            <person name="Sun Z."/>
            <person name="Liu W."/>
            <person name="Zhang W."/>
            <person name="Zhang H."/>
        </authorList>
    </citation>
    <scope>NUCLEOTIDE SEQUENCE [LARGE SCALE GENOMIC DNA]</scope>
    <source>
        <strain evidence="13 14">DSM 22802</strain>
    </source>
</reference>
<evidence type="ECO:0000256" key="7">
    <source>
        <dbReference type="ARBA" id="ARBA00023239"/>
    </source>
</evidence>
<dbReference type="EC" id="3.5.1.2" evidence="10"/>
<dbReference type="STRING" id="319970.RV00_GL002424"/>
<keyword evidence="13" id="KW-0808">Transferase</keyword>
<dbReference type="PIRSF" id="PIRSF000495">
    <property type="entry name" value="Amidotransf_hisH"/>
    <property type="match status" value="1"/>
</dbReference>
<comment type="catalytic activity">
    <reaction evidence="9 10">
        <text>L-glutamine + H2O = L-glutamate + NH4(+)</text>
        <dbReference type="Rhea" id="RHEA:15889"/>
        <dbReference type="ChEBI" id="CHEBI:15377"/>
        <dbReference type="ChEBI" id="CHEBI:28938"/>
        <dbReference type="ChEBI" id="CHEBI:29985"/>
        <dbReference type="ChEBI" id="CHEBI:58359"/>
        <dbReference type="EC" id="3.5.1.2"/>
    </reaction>
</comment>
<dbReference type="GO" id="GO:0000105">
    <property type="term" value="P:L-histidine biosynthetic process"/>
    <property type="evidence" value="ECO:0007669"/>
    <property type="project" value="UniProtKB-UniRule"/>
</dbReference>
<comment type="catalytic activity">
    <reaction evidence="8 10">
        <text>5-[(5-phospho-1-deoxy-D-ribulos-1-ylimino)methylamino]-1-(5-phospho-beta-D-ribosyl)imidazole-4-carboxamide + L-glutamine = D-erythro-1-(imidazol-4-yl)glycerol 3-phosphate + 5-amino-1-(5-phospho-beta-D-ribosyl)imidazole-4-carboxamide + L-glutamate + H(+)</text>
        <dbReference type="Rhea" id="RHEA:24793"/>
        <dbReference type="ChEBI" id="CHEBI:15378"/>
        <dbReference type="ChEBI" id="CHEBI:29985"/>
        <dbReference type="ChEBI" id="CHEBI:58278"/>
        <dbReference type="ChEBI" id="CHEBI:58359"/>
        <dbReference type="ChEBI" id="CHEBI:58475"/>
        <dbReference type="ChEBI" id="CHEBI:58525"/>
        <dbReference type="EC" id="4.3.2.10"/>
    </reaction>
</comment>
<keyword evidence="4 10" id="KW-0378">Hydrolase</keyword>
<keyword evidence="10" id="KW-0963">Cytoplasm</keyword>
<dbReference type="CDD" id="cd01748">
    <property type="entry name" value="GATase1_IGP_Synthase"/>
    <property type="match status" value="1"/>
</dbReference>
<organism evidence="13 14">
    <name type="scientific">Enterococcus devriesei</name>
    <dbReference type="NCBI Taxonomy" id="319970"/>
    <lineage>
        <taxon>Bacteria</taxon>
        <taxon>Bacillati</taxon>
        <taxon>Bacillota</taxon>
        <taxon>Bacilli</taxon>
        <taxon>Lactobacillales</taxon>
        <taxon>Enterococcaceae</taxon>
        <taxon>Enterococcus</taxon>
    </lineage>
</organism>
<comment type="subcellular location">
    <subcellularLocation>
        <location evidence="10">Cytoplasm</location>
    </subcellularLocation>
</comment>
<dbReference type="UniPathway" id="UPA00031">
    <property type="reaction ID" value="UER00010"/>
</dbReference>
<comment type="pathway">
    <text evidence="1 10">Amino-acid biosynthesis; L-histidine biosynthesis; L-histidine from 5-phospho-alpha-D-ribose 1-diphosphate: step 5/9.</text>
</comment>
<evidence type="ECO:0000256" key="2">
    <source>
        <dbReference type="ARBA" id="ARBA00011152"/>
    </source>
</evidence>
<evidence type="ECO:0000259" key="12">
    <source>
        <dbReference type="Pfam" id="PF00117"/>
    </source>
</evidence>
<dbReference type="GO" id="GO:0000107">
    <property type="term" value="F:imidazoleglycerol-phosphate synthase activity"/>
    <property type="evidence" value="ECO:0007669"/>
    <property type="project" value="UniProtKB-UniRule"/>
</dbReference>
<dbReference type="Gene3D" id="3.40.50.880">
    <property type="match status" value="1"/>
</dbReference>
<evidence type="ECO:0000256" key="3">
    <source>
        <dbReference type="ARBA" id="ARBA00022605"/>
    </source>
</evidence>
<dbReference type="Pfam" id="PF00117">
    <property type="entry name" value="GATase"/>
    <property type="match status" value="1"/>
</dbReference>
<evidence type="ECO:0000313" key="13">
    <source>
        <dbReference type="EMBL" id="OJG35670.1"/>
    </source>
</evidence>
<keyword evidence="6 10" id="KW-0368">Histidine biosynthesis</keyword>
<evidence type="ECO:0000256" key="1">
    <source>
        <dbReference type="ARBA" id="ARBA00005091"/>
    </source>
</evidence>
<evidence type="ECO:0000256" key="6">
    <source>
        <dbReference type="ARBA" id="ARBA00023102"/>
    </source>
</evidence>
<comment type="function">
    <text evidence="10">IGPS catalyzes the conversion of PRFAR and glutamine to IGP, AICAR and glutamate. The HisH subunit catalyzes the hydrolysis of glutamine to glutamate and ammonia as part of the synthesis of IGP and AICAR. The resulting ammonia molecule is channeled to the active site of HisF.</text>
</comment>
<feature type="active site" evidence="10 11">
    <location>
        <position position="190"/>
    </location>
</feature>
<protein>
    <recommendedName>
        <fullName evidence="10">Imidazole glycerol phosphate synthase subunit HisH</fullName>
        <ecNumber evidence="10">4.3.2.10</ecNumber>
    </recommendedName>
    <alternativeName>
        <fullName evidence="10">IGP synthase glutaminase subunit</fullName>
        <ecNumber evidence="10">3.5.1.2</ecNumber>
    </alternativeName>
    <alternativeName>
        <fullName evidence="10">IGP synthase subunit HisH</fullName>
    </alternativeName>
    <alternativeName>
        <fullName evidence="10">ImGP synthase subunit HisH</fullName>
        <shortName evidence="10">IGPS subunit HisH</shortName>
    </alternativeName>
</protein>
<accession>A0A1L8SU95</accession>
<dbReference type="NCBIfam" id="TIGR01855">
    <property type="entry name" value="IMP_synth_hisH"/>
    <property type="match status" value="1"/>
</dbReference>
<evidence type="ECO:0000256" key="8">
    <source>
        <dbReference type="ARBA" id="ARBA00047838"/>
    </source>
</evidence>
<dbReference type="Proteomes" id="UP000183700">
    <property type="component" value="Unassembled WGS sequence"/>
</dbReference>
<dbReference type="PROSITE" id="PS51273">
    <property type="entry name" value="GATASE_TYPE_1"/>
    <property type="match status" value="1"/>
</dbReference>
<dbReference type="OrthoDB" id="9807137at2"/>
<dbReference type="EC" id="4.3.2.10" evidence="10"/>
<dbReference type="GO" id="GO:0016829">
    <property type="term" value="F:lyase activity"/>
    <property type="evidence" value="ECO:0007669"/>
    <property type="project" value="UniProtKB-KW"/>
</dbReference>
<dbReference type="GO" id="GO:0005737">
    <property type="term" value="C:cytoplasm"/>
    <property type="evidence" value="ECO:0007669"/>
    <property type="project" value="UniProtKB-SubCell"/>
</dbReference>
<comment type="caution">
    <text evidence="13">The sequence shown here is derived from an EMBL/GenBank/DDBJ whole genome shotgun (WGS) entry which is preliminary data.</text>
</comment>
<dbReference type="PANTHER" id="PTHR42701:SF1">
    <property type="entry name" value="IMIDAZOLE GLYCEROL PHOSPHATE SYNTHASE SUBUNIT HISH"/>
    <property type="match status" value="1"/>
</dbReference>
<evidence type="ECO:0000256" key="11">
    <source>
        <dbReference type="PIRSR" id="PIRSR000495-1"/>
    </source>
</evidence>
<dbReference type="SUPFAM" id="SSF52317">
    <property type="entry name" value="Class I glutamine amidotransferase-like"/>
    <property type="match status" value="1"/>
</dbReference>
<evidence type="ECO:0000256" key="10">
    <source>
        <dbReference type="HAMAP-Rule" id="MF_00278"/>
    </source>
</evidence>
<feature type="active site" evidence="10 11">
    <location>
        <position position="188"/>
    </location>
</feature>
<keyword evidence="7 10" id="KW-0456">Lyase</keyword>
<dbReference type="InterPro" id="IPR029062">
    <property type="entry name" value="Class_I_gatase-like"/>
</dbReference>
<evidence type="ECO:0000256" key="4">
    <source>
        <dbReference type="ARBA" id="ARBA00022801"/>
    </source>
</evidence>
<dbReference type="InterPro" id="IPR010139">
    <property type="entry name" value="Imidazole-glycPsynth_HisH"/>
</dbReference>
<gene>
    <name evidence="10" type="primary">hisH</name>
    <name evidence="13" type="ORF">RV00_GL002424</name>
</gene>
<keyword evidence="5 10" id="KW-0315">Glutamine amidotransferase</keyword>
<dbReference type="EMBL" id="JXKM01000005">
    <property type="protein sequence ID" value="OJG35670.1"/>
    <property type="molecule type" value="Genomic_DNA"/>
</dbReference>
<dbReference type="InterPro" id="IPR017926">
    <property type="entry name" value="GATASE"/>
</dbReference>
<dbReference type="PANTHER" id="PTHR42701">
    <property type="entry name" value="IMIDAZOLE GLYCEROL PHOSPHATE SYNTHASE SUBUNIT HISH"/>
    <property type="match status" value="1"/>
</dbReference>
<sequence length="208" mass="22788">MLAIIDYGVGNLFSLARSLDYLQVECKVTRSLAELQRAERIILPGVGAFGDAKQKLEELSLVEPIKELATSGKPFLGICLGMQLLFDESDEFGQHQGLGLIPGKIVSMKAAFEAEQIDLKVPQIGWNQLRIKNTASPLVQGLSESDFVYYVHSHYASDCQESLVADSEYGLSIPGIVENKNVYGTQFHPEKSGDVGLKILKAFTEVPV</sequence>
<name>A0A1L8SU95_9ENTE</name>
<dbReference type="AlphaFoldDB" id="A0A1L8SU95"/>
<comment type="subunit">
    <text evidence="2 10">Heterodimer of HisH and HisF.</text>
</comment>
<keyword evidence="14" id="KW-1185">Reference proteome</keyword>
<evidence type="ECO:0000313" key="14">
    <source>
        <dbReference type="Proteomes" id="UP000183700"/>
    </source>
</evidence>
<evidence type="ECO:0000256" key="9">
    <source>
        <dbReference type="ARBA" id="ARBA00049534"/>
    </source>
</evidence>
<evidence type="ECO:0000256" key="5">
    <source>
        <dbReference type="ARBA" id="ARBA00022962"/>
    </source>
</evidence>
<dbReference type="GO" id="GO:0004359">
    <property type="term" value="F:glutaminase activity"/>
    <property type="evidence" value="ECO:0007669"/>
    <property type="project" value="UniProtKB-EC"/>
</dbReference>